<evidence type="ECO:0000256" key="2">
    <source>
        <dbReference type="ARBA" id="ARBA00023043"/>
    </source>
</evidence>
<dbReference type="SUPFAM" id="SSF81383">
    <property type="entry name" value="F-box domain"/>
    <property type="match status" value="1"/>
</dbReference>
<keyword evidence="1" id="KW-0677">Repeat</keyword>
<evidence type="ECO:0000313" key="6">
    <source>
        <dbReference type="Proteomes" id="UP001444661"/>
    </source>
</evidence>
<dbReference type="PANTHER" id="PTHR24180:SF45">
    <property type="entry name" value="POLY [ADP-RIBOSE] POLYMERASE TANKYRASE"/>
    <property type="match status" value="1"/>
</dbReference>
<dbReference type="Pfam" id="PF00023">
    <property type="entry name" value="Ank"/>
    <property type="match status" value="1"/>
</dbReference>
<dbReference type="SUPFAM" id="SSF48403">
    <property type="entry name" value="Ankyrin repeat"/>
    <property type="match status" value="1"/>
</dbReference>
<dbReference type="InterPro" id="IPR036770">
    <property type="entry name" value="Ankyrin_rpt-contain_sf"/>
</dbReference>
<gene>
    <name evidence="5" type="ORF">PG993_004292</name>
</gene>
<feature type="repeat" description="ANK" evidence="3">
    <location>
        <begin position="131"/>
        <end position="163"/>
    </location>
</feature>
<evidence type="ECO:0000256" key="3">
    <source>
        <dbReference type="PROSITE-ProRule" id="PRU00023"/>
    </source>
</evidence>
<sequence>MSRILGLPMELFDEIFSYINTEDLKSLACVDCSFYNFATRKIWDHTHDDRQKQRQIFMWACGSGSTSALLKLLKAGLTTNCNYQAGHSQPLGLPPKWYLIIPQSDFGQFQAFLPYMDTFHWQSTPRRRHGSFWTPLHVAVMHGQSQIVDILLEHGACIDAPSRNYCSDERWDLIPEGKYTPLHVALQEGKEDIANSLISNGASIYVDHEVHRPERTWGSERGRLTAFHCCAMYNRVDTADFLMKRGHETAINEIDEFGFSPLMYAYYYRKLDAFRFLLTQGASPRVTTTTWRSDVPQGAFKSEFSSILHQACLNGSWEYVWTLIEHGSDVNELDRNEEQPLLHLMRYIDRELRSEHSSNMDKARERLYGFNDLFKSVDMRSQANTKTLTGSLKVVLEWVLMPLVSYLLDESGLDMSTMLHVESTPLEKMSVSGFWEPSLLFREWGDESTSPHTSKAFKVFDDRPYYSDIGRHATQQTLLEYACFHADMIPDMLKMVELLLAKGCLRPGDFGCYARALKNLAHRPVYGGSQGRILDECAQMICSYFWVTLHGESEKPTIPIDLLDNHLLRHEHTFEGLCRAFLMTEGKEGGAAVMDYIDRGGRYSFTFSSGATALYHACYSGNVQLVGRLLDLGADPDRCLTPGNEYGGVYNNGLYEEQLREDEEAMWQLLIVGGANPFQWNEKNPGNRFPWKFSLDHEGTARSPFFVDIFGRMCMLASEDSSDDGDLTEVLDLACPRGRYTDIQKMRTRAKIRVDAIIRKKATIYLHELLDNLSPQSDIVACNSDFRTIKQMDEAIDTLGLILELGPSGILTSSWQEREGEDDFTALEFISNFLTDTWSPHDLYTTPYEECSHEDQRHWKIHWCLTQRLEMGSDSAGKPTITILSRRIEWPSEWPIPDSYLTSSMKDQGVEGFGWMRSPWGCNCWFTPDANF</sequence>
<feature type="repeat" description="ANK" evidence="3">
    <location>
        <begin position="303"/>
        <end position="335"/>
    </location>
</feature>
<dbReference type="EMBL" id="JAQQWK010000003">
    <property type="protein sequence ID" value="KAK8044268.1"/>
    <property type="molecule type" value="Genomic_DNA"/>
</dbReference>
<dbReference type="PROSITE" id="PS50088">
    <property type="entry name" value="ANK_REPEAT"/>
    <property type="match status" value="5"/>
</dbReference>
<reference evidence="5 6" key="1">
    <citation type="submission" date="2023-01" db="EMBL/GenBank/DDBJ databases">
        <title>Analysis of 21 Apiospora genomes using comparative genomics revels a genus with tremendous synthesis potential of carbohydrate active enzymes and secondary metabolites.</title>
        <authorList>
            <person name="Sorensen T."/>
        </authorList>
    </citation>
    <scope>NUCLEOTIDE SEQUENCE [LARGE SCALE GENOMIC DNA]</scope>
    <source>
        <strain evidence="5 6">CBS 33761</strain>
    </source>
</reference>
<proteinExistence type="predicted"/>
<dbReference type="Pfam" id="PF12796">
    <property type="entry name" value="Ank_2"/>
    <property type="match status" value="2"/>
</dbReference>
<evidence type="ECO:0000313" key="5">
    <source>
        <dbReference type="EMBL" id="KAK8044268.1"/>
    </source>
</evidence>
<evidence type="ECO:0000256" key="1">
    <source>
        <dbReference type="ARBA" id="ARBA00022737"/>
    </source>
</evidence>
<name>A0ABR1TF25_9PEZI</name>
<dbReference type="PROSITE" id="PS50181">
    <property type="entry name" value="FBOX"/>
    <property type="match status" value="1"/>
</dbReference>
<evidence type="ECO:0000259" key="4">
    <source>
        <dbReference type="PROSITE" id="PS50181"/>
    </source>
</evidence>
<dbReference type="SMART" id="SM00248">
    <property type="entry name" value="ANK"/>
    <property type="match status" value="8"/>
</dbReference>
<dbReference type="InterPro" id="IPR002110">
    <property type="entry name" value="Ankyrin_rpt"/>
</dbReference>
<dbReference type="PROSITE" id="PS50297">
    <property type="entry name" value="ANK_REP_REGION"/>
    <property type="match status" value="4"/>
</dbReference>
<feature type="repeat" description="ANK" evidence="3">
    <location>
        <begin position="609"/>
        <end position="637"/>
    </location>
</feature>
<dbReference type="InterPro" id="IPR001810">
    <property type="entry name" value="F-box_dom"/>
</dbReference>
<protein>
    <recommendedName>
        <fullName evidence="4">F-box domain-containing protein</fullName>
    </recommendedName>
</protein>
<dbReference type="Gene3D" id="1.25.40.20">
    <property type="entry name" value="Ankyrin repeat-containing domain"/>
    <property type="match status" value="3"/>
</dbReference>
<dbReference type="InterPro" id="IPR036047">
    <property type="entry name" value="F-box-like_dom_sf"/>
</dbReference>
<feature type="domain" description="F-box" evidence="4">
    <location>
        <begin position="1"/>
        <end position="46"/>
    </location>
</feature>
<dbReference type="PANTHER" id="PTHR24180">
    <property type="entry name" value="CYCLIN-DEPENDENT KINASE INHIBITOR 2C-RELATED"/>
    <property type="match status" value="1"/>
</dbReference>
<accession>A0ABR1TF25</accession>
<organism evidence="5 6">
    <name type="scientific">Apiospora rasikravindrae</name>
    <dbReference type="NCBI Taxonomy" id="990691"/>
    <lineage>
        <taxon>Eukaryota</taxon>
        <taxon>Fungi</taxon>
        <taxon>Dikarya</taxon>
        <taxon>Ascomycota</taxon>
        <taxon>Pezizomycotina</taxon>
        <taxon>Sordariomycetes</taxon>
        <taxon>Xylariomycetidae</taxon>
        <taxon>Amphisphaeriales</taxon>
        <taxon>Apiosporaceae</taxon>
        <taxon>Apiospora</taxon>
    </lineage>
</organism>
<dbReference type="InterPro" id="IPR051637">
    <property type="entry name" value="Ank_repeat_dom-contain_49"/>
</dbReference>
<keyword evidence="6" id="KW-1185">Reference proteome</keyword>
<feature type="repeat" description="ANK" evidence="3">
    <location>
        <begin position="177"/>
        <end position="209"/>
    </location>
</feature>
<dbReference type="Proteomes" id="UP001444661">
    <property type="component" value="Unassembled WGS sequence"/>
</dbReference>
<comment type="caution">
    <text evidence="5">The sequence shown here is derived from an EMBL/GenBank/DDBJ whole genome shotgun (WGS) entry which is preliminary data.</text>
</comment>
<feature type="repeat" description="ANK" evidence="3">
    <location>
        <begin position="257"/>
        <end position="289"/>
    </location>
</feature>
<keyword evidence="2 3" id="KW-0040">ANK repeat</keyword>